<protein>
    <recommendedName>
        <fullName evidence="1">GP-PDE domain-containing protein</fullName>
    </recommendedName>
</protein>
<dbReference type="AlphaFoldDB" id="A0A382B6Z0"/>
<dbReference type="InterPro" id="IPR030395">
    <property type="entry name" value="GP_PDE_dom"/>
</dbReference>
<reference evidence="2" key="1">
    <citation type="submission" date="2018-05" db="EMBL/GenBank/DDBJ databases">
        <authorList>
            <person name="Lanie J.A."/>
            <person name="Ng W.-L."/>
            <person name="Kazmierczak K.M."/>
            <person name="Andrzejewski T.M."/>
            <person name="Davidsen T.M."/>
            <person name="Wayne K.J."/>
            <person name="Tettelin H."/>
            <person name="Glass J.I."/>
            <person name="Rusch D."/>
            <person name="Podicherti R."/>
            <person name="Tsui H.-C.T."/>
            <person name="Winkler M.E."/>
        </authorList>
    </citation>
    <scope>NUCLEOTIDE SEQUENCE</scope>
</reference>
<dbReference type="PROSITE" id="PS51704">
    <property type="entry name" value="GP_PDE"/>
    <property type="match status" value="1"/>
</dbReference>
<organism evidence="2">
    <name type="scientific">marine metagenome</name>
    <dbReference type="NCBI Taxonomy" id="408172"/>
    <lineage>
        <taxon>unclassified sequences</taxon>
        <taxon>metagenomes</taxon>
        <taxon>ecological metagenomes</taxon>
    </lineage>
</organism>
<dbReference type="SUPFAM" id="SSF51695">
    <property type="entry name" value="PLC-like phosphodiesterases"/>
    <property type="match status" value="1"/>
</dbReference>
<dbReference type="CDD" id="cd08582">
    <property type="entry name" value="GDPD_like_2"/>
    <property type="match status" value="1"/>
</dbReference>
<dbReference type="GO" id="GO:0006629">
    <property type="term" value="P:lipid metabolic process"/>
    <property type="evidence" value="ECO:0007669"/>
    <property type="project" value="InterPro"/>
</dbReference>
<name>A0A382B6Z0_9ZZZZ</name>
<dbReference type="EMBL" id="UINC01028421">
    <property type="protein sequence ID" value="SVB09374.1"/>
    <property type="molecule type" value="Genomic_DNA"/>
</dbReference>
<accession>A0A382B6Z0</accession>
<feature type="domain" description="GP-PDE" evidence="1">
    <location>
        <begin position="25"/>
        <end position="269"/>
    </location>
</feature>
<dbReference type="InterPro" id="IPR017946">
    <property type="entry name" value="PLC-like_Pdiesterase_TIM-brl"/>
</dbReference>
<dbReference type="Gene3D" id="3.20.20.190">
    <property type="entry name" value="Phosphatidylinositol (PI) phosphodiesterase"/>
    <property type="match status" value="1"/>
</dbReference>
<evidence type="ECO:0000313" key="2">
    <source>
        <dbReference type="EMBL" id="SVB09374.1"/>
    </source>
</evidence>
<sequence>MKSFLTQAALACVLMTFQGVLAFDVEIIAHRGASYDAPENTIESVKLGWEQGADAVEIDVYLSKDGHIVVHHDDTTKKLAGVDRKVVDQTLAELKQLDVGSWKGVKWKGVRIPELDDVLATIPDGRRLFVEVKCGPEIVPDLAKAFEHSGKKAQQLVVISFDYEVVKQSKAKMPKIECFYLSSFKVDEKTGEQTPSAEKLIAMAKAAKLEGINVSYKGLRDRAFLDKVKAAGLELFTWTVNSSAEARRLAKFGINGITTDRPAWLRRELSR</sequence>
<dbReference type="Pfam" id="PF03009">
    <property type="entry name" value="GDPD"/>
    <property type="match status" value="1"/>
</dbReference>
<dbReference type="PANTHER" id="PTHR46211:SF1">
    <property type="entry name" value="GLYCEROPHOSPHODIESTER PHOSPHODIESTERASE, CYTOPLASMIC"/>
    <property type="match status" value="1"/>
</dbReference>
<proteinExistence type="predicted"/>
<gene>
    <name evidence="2" type="ORF">METZ01_LOCUS162228</name>
</gene>
<dbReference type="PANTHER" id="PTHR46211">
    <property type="entry name" value="GLYCEROPHOSPHORYL DIESTER PHOSPHODIESTERASE"/>
    <property type="match status" value="1"/>
</dbReference>
<evidence type="ECO:0000259" key="1">
    <source>
        <dbReference type="PROSITE" id="PS51704"/>
    </source>
</evidence>
<dbReference type="GO" id="GO:0008081">
    <property type="term" value="F:phosphoric diester hydrolase activity"/>
    <property type="evidence" value="ECO:0007669"/>
    <property type="project" value="InterPro"/>
</dbReference>